<dbReference type="InterPro" id="IPR013154">
    <property type="entry name" value="ADH-like_N"/>
</dbReference>
<dbReference type="EMBL" id="CACVAP010000093">
    <property type="protein sequence ID" value="CAA6820442.1"/>
    <property type="molecule type" value="Genomic_DNA"/>
</dbReference>
<feature type="domain" description="Enoyl reductase (ER)" evidence="1">
    <location>
        <begin position="40"/>
        <end position="369"/>
    </location>
</feature>
<name>A0A6S6THU2_9BACT</name>
<dbReference type="SUPFAM" id="SSF51735">
    <property type="entry name" value="NAD(P)-binding Rossmann-fold domains"/>
    <property type="match status" value="2"/>
</dbReference>
<dbReference type="Gene3D" id="3.30.360.10">
    <property type="entry name" value="Dihydrodipicolinate Reductase, domain 2"/>
    <property type="match status" value="1"/>
</dbReference>
<proteinExistence type="predicted"/>
<sequence>MKQLIQSFKTGELGLFEVPAPICQENGVLVHTSVSLVSAGTEKMLVDFAKKSMLAKAKDRPDLVKQVVGKMKKEGVKNTLEKVFTKLDTPIPLGYSLSGRVLEVGKNMSGINIGDRVACGGAGYANHAEINYIPKNLMVKIPDDVDDVDASFVTVGAIALQGVRQTEPKLGERVAVIGLGLLGQLTIQLLKANGCKVIGSDVDPDKISLALQMGADEACNATDLIKKSDEFTNGYGVDAVIITASTASNQPAIDAAEISRMRGRVVFVGMVGMDIPRNDYYKKELDLRLSMAYGPGRYDPQYEEKGIDYPYDLVRWTEQRNFEAFLGLIEEGKISPKKLLTHTFNYNNAMTAYDLLEGKIQEKYLGIVLEYDNEINLAEHKVVKRTDKIISQDKVNLGLIGAGNFTKSVILPNIQKIDDYELVGVCTATGVSAEGTGKKYNFKYITTDSNEIFTNSEINSVIITTQHNTHASLVKKALEYKKHCFIEKPLCIYEEELESISKLYSGESLIQVGFNRRFSPMVQTMKNHLHGQMSVNYRVNAGIVPKDIWIQDRELGGGRIIGEVCHFIDTCSYLIDSDITSVYASTVQKSNQSIPDEDNINVILNYSNGSTATIAYYAYGDTTMAKEYIEVFANGVSMEMHDFRELVIYENGKKKKEKSSNQDKGFTNEFKAFNEAVRTGVSAISFDSIYNTTKTTFKILESINTGILVDVK</sequence>
<dbReference type="Pfam" id="PF08240">
    <property type="entry name" value="ADH_N"/>
    <property type="match status" value="1"/>
</dbReference>
<dbReference type="GO" id="GO:0000166">
    <property type="term" value="F:nucleotide binding"/>
    <property type="evidence" value="ECO:0007669"/>
    <property type="project" value="InterPro"/>
</dbReference>
<dbReference type="InterPro" id="IPR055170">
    <property type="entry name" value="GFO_IDH_MocA-like_dom"/>
</dbReference>
<dbReference type="InterPro" id="IPR036291">
    <property type="entry name" value="NAD(P)-bd_dom_sf"/>
</dbReference>
<dbReference type="PANTHER" id="PTHR43377:SF1">
    <property type="entry name" value="BILIVERDIN REDUCTASE A"/>
    <property type="match status" value="1"/>
</dbReference>
<dbReference type="InterPro" id="IPR013149">
    <property type="entry name" value="ADH-like_C"/>
</dbReference>
<dbReference type="Pfam" id="PF01408">
    <property type="entry name" value="GFO_IDH_MocA"/>
    <property type="match status" value="1"/>
</dbReference>
<gene>
    <name evidence="2" type="ORF">HELGO_WM1492</name>
</gene>
<dbReference type="Pfam" id="PF22725">
    <property type="entry name" value="GFO_IDH_MocA_C3"/>
    <property type="match status" value="1"/>
</dbReference>
<dbReference type="Gene3D" id="3.40.50.720">
    <property type="entry name" value="NAD(P)-binding Rossmann-like Domain"/>
    <property type="match status" value="2"/>
</dbReference>
<dbReference type="SUPFAM" id="SSF55347">
    <property type="entry name" value="Glyceraldehyde-3-phosphate dehydrogenase-like, C-terminal domain"/>
    <property type="match status" value="1"/>
</dbReference>
<dbReference type="InterPro" id="IPR000683">
    <property type="entry name" value="Gfo/Idh/MocA-like_OxRdtase_N"/>
</dbReference>
<dbReference type="InterPro" id="IPR011032">
    <property type="entry name" value="GroES-like_sf"/>
</dbReference>
<reference evidence="2" key="1">
    <citation type="submission" date="2020-01" db="EMBL/GenBank/DDBJ databases">
        <authorList>
            <person name="Meier V. D."/>
            <person name="Meier V D."/>
        </authorList>
    </citation>
    <scope>NUCLEOTIDE SEQUENCE</scope>
    <source>
        <strain evidence="2">HLG_WM_MAG_06</strain>
    </source>
</reference>
<protein>
    <submittedName>
        <fullName evidence="2">Putatve zinc-binding dehydrogenase</fullName>
    </submittedName>
</protein>
<dbReference type="SUPFAM" id="SSF50129">
    <property type="entry name" value="GroES-like"/>
    <property type="match status" value="1"/>
</dbReference>
<evidence type="ECO:0000259" key="1">
    <source>
        <dbReference type="SMART" id="SM00829"/>
    </source>
</evidence>
<dbReference type="PANTHER" id="PTHR43377">
    <property type="entry name" value="BILIVERDIN REDUCTASE A"/>
    <property type="match status" value="1"/>
</dbReference>
<dbReference type="Pfam" id="PF00107">
    <property type="entry name" value="ADH_zinc_N"/>
    <property type="match status" value="1"/>
</dbReference>
<accession>A0A6S6THU2</accession>
<dbReference type="SMART" id="SM00829">
    <property type="entry name" value="PKS_ER"/>
    <property type="match status" value="1"/>
</dbReference>
<dbReference type="CDD" id="cd08255">
    <property type="entry name" value="2-desacetyl-2-hydroxyethyl_bacteriochlorophyllide_like"/>
    <property type="match status" value="1"/>
</dbReference>
<dbReference type="GO" id="GO:0016491">
    <property type="term" value="F:oxidoreductase activity"/>
    <property type="evidence" value="ECO:0007669"/>
    <property type="project" value="InterPro"/>
</dbReference>
<dbReference type="InterPro" id="IPR051450">
    <property type="entry name" value="Gfo/Idh/MocA_Oxidoreductases"/>
</dbReference>
<dbReference type="AlphaFoldDB" id="A0A6S6THU2"/>
<evidence type="ECO:0000313" key="2">
    <source>
        <dbReference type="EMBL" id="CAA6820442.1"/>
    </source>
</evidence>
<dbReference type="Gene3D" id="3.90.180.10">
    <property type="entry name" value="Medium-chain alcohol dehydrogenases, catalytic domain"/>
    <property type="match status" value="2"/>
</dbReference>
<organism evidence="2">
    <name type="scientific">uncultured Sulfurovum sp</name>
    <dbReference type="NCBI Taxonomy" id="269237"/>
    <lineage>
        <taxon>Bacteria</taxon>
        <taxon>Pseudomonadati</taxon>
        <taxon>Campylobacterota</taxon>
        <taxon>Epsilonproteobacteria</taxon>
        <taxon>Campylobacterales</taxon>
        <taxon>Sulfurovaceae</taxon>
        <taxon>Sulfurovum</taxon>
        <taxon>environmental samples</taxon>
    </lineage>
</organism>
<dbReference type="InterPro" id="IPR020843">
    <property type="entry name" value="ER"/>
</dbReference>